<evidence type="ECO:0000313" key="1">
    <source>
        <dbReference type="EMBL" id="CAJ2636625.1"/>
    </source>
</evidence>
<proteinExistence type="predicted"/>
<dbReference type="Proteomes" id="UP001177021">
    <property type="component" value="Unassembled WGS sequence"/>
</dbReference>
<reference evidence="1" key="1">
    <citation type="submission" date="2023-10" db="EMBL/GenBank/DDBJ databases">
        <authorList>
            <person name="Rodriguez Cubillos JULIANA M."/>
            <person name="De Vega J."/>
        </authorList>
    </citation>
    <scope>NUCLEOTIDE SEQUENCE</scope>
</reference>
<dbReference type="EMBL" id="CASHSV030000013">
    <property type="protein sequence ID" value="CAJ2636625.1"/>
    <property type="molecule type" value="Genomic_DNA"/>
</dbReference>
<sequence length="97" mass="11538">MWARLLSSTNQPKFIEVKSSNEDKKEENSLDQLEDRHCSEDNSVVQQQSGIHSSDYGTGIAHRLEIRYLRIKMLRISNYRERNEEIILMNHLRLHEK</sequence>
<name>A0ACB0IWL7_TRIPR</name>
<evidence type="ECO:0000313" key="2">
    <source>
        <dbReference type="Proteomes" id="UP001177021"/>
    </source>
</evidence>
<gene>
    <name evidence="1" type="ORF">MILVUS5_LOCUS7096</name>
</gene>
<comment type="caution">
    <text evidence="1">The sequence shown here is derived from an EMBL/GenBank/DDBJ whole genome shotgun (WGS) entry which is preliminary data.</text>
</comment>
<organism evidence="1 2">
    <name type="scientific">Trifolium pratense</name>
    <name type="common">Red clover</name>
    <dbReference type="NCBI Taxonomy" id="57577"/>
    <lineage>
        <taxon>Eukaryota</taxon>
        <taxon>Viridiplantae</taxon>
        <taxon>Streptophyta</taxon>
        <taxon>Embryophyta</taxon>
        <taxon>Tracheophyta</taxon>
        <taxon>Spermatophyta</taxon>
        <taxon>Magnoliopsida</taxon>
        <taxon>eudicotyledons</taxon>
        <taxon>Gunneridae</taxon>
        <taxon>Pentapetalae</taxon>
        <taxon>rosids</taxon>
        <taxon>fabids</taxon>
        <taxon>Fabales</taxon>
        <taxon>Fabaceae</taxon>
        <taxon>Papilionoideae</taxon>
        <taxon>50 kb inversion clade</taxon>
        <taxon>NPAAA clade</taxon>
        <taxon>Hologalegina</taxon>
        <taxon>IRL clade</taxon>
        <taxon>Trifolieae</taxon>
        <taxon>Trifolium</taxon>
    </lineage>
</organism>
<protein>
    <submittedName>
        <fullName evidence="1">Uncharacterized protein</fullName>
    </submittedName>
</protein>
<keyword evidence="2" id="KW-1185">Reference proteome</keyword>
<accession>A0ACB0IWL7</accession>